<name>A0ABW5BLJ3_9PROT</name>
<protein>
    <submittedName>
        <fullName evidence="1">Uncharacterized protein</fullName>
    </submittedName>
</protein>
<keyword evidence="2" id="KW-1185">Reference proteome</keyword>
<proteinExistence type="predicted"/>
<sequence>MDWLSNLTLEDRWSDKQKLITILATTKELLSRSTAQGWPDEDPVEIKRLVDETISHLLKPANNPLPEYAIILFTIAGPIQEIALSNGWHDTYLLLATEYDNLAYLLTRK</sequence>
<dbReference type="EMBL" id="JBHUII010000004">
    <property type="protein sequence ID" value="MFD2205765.1"/>
    <property type="molecule type" value="Genomic_DNA"/>
</dbReference>
<accession>A0ABW5BLJ3</accession>
<reference evidence="2" key="1">
    <citation type="journal article" date="2019" name="Int. J. Syst. Evol. Microbiol.">
        <title>The Global Catalogue of Microorganisms (GCM) 10K type strain sequencing project: providing services to taxonomists for standard genome sequencing and annotation.</title>
        <authorList>
            <consortium name="The Broad Institute Genomics Platform"/>
            <consortium name="The Broad Institute Genome Sequencing Center for Infectious Disease"/>
            <person name="Wu L."/>
            <person name="Ma J."/>
        </authorList>
    </citation>
    <scope>NUCLEOTIDE SEQUENCE [LARGE SCALE GENOMIC DNA]</scope>
    <source>
        <strain evidence="2">CGMCC 4.7192</strain>
    </source>
</reference>
<organism evidence="1 2">
    <name type="scientific">Kiloniella antarctica</name>
    <dbReference type="NCBI Taxonomy" id="1550907"/>
    <lineage>
        <taxon>Bacteria</taxon>
        <taxon>Pseudomonadati</taxon>
        <taxon>Pseudomonadota</taxon>
        <taxon>Alphaproteobacteria</taxon>
        <taxon>Rhodospirillales</taxon>
        <taxon>Kiloniellaceae</taxon>
        <taxon>Kiloniella</taxon>
    </lineage>
</organism>
<dbReference type="RefSeq" id="WP_380250691.1">
    <property type="nucleotide sequence ID" value="NZ_JBHUII010000004.1"/>
</dbReference>
<dbReference type="Proteomes" id="UP001597294">
    <property type="component" value="Unassembled WGS sequence"/>
</dbReference>
<evidence type="ECO:0000313" key="2">
    <source>
        <dbReference type="Proteomes" id="UP001597294"/>
    </source>
</evidence>
<gene>
    <name evidence="1" type="ORF">ACFSKO_09090</name>
</gene>
<evidence type="ECO:0000313" key="1">
    <source>
        <dbReference type="EMBL" id="MFD2205765.1"/>
    </source>
</evidence>
<comment type="caution">
    <text evidence="1">The sequence shown here is derived from an EMBL/GenBank/DDBJ whole genome shotgun (WGS) entry which is preliminary data.</text>
</comment>